<sequence length="341" mass="37000">MLVASIRRSSVTPPINQAFLLRSATVINDGIPVFVPCVCGCKGGGNGTIGVLDYPDGVTKHGAVFNTDDRPTGLVKDREYFATHQLSAQEKEHQDAIVMKALANQNDVREFNGETFSDSMQNNSSSSFSFGGQTENLNHVQRYLAPPISAAPVGLEASLANGSSTAEGFNGAMALALPVQSPNTNSGTSMEISVLENFRLAAHHPMSADHLNALIPPGYHGSTIAGLPTQSHGINFQNAMHHQMIDSSSQMDHMGYDVLPQGDPMIEDFQSNDLDEVDKWFTNNTPCNDPFSRTLPLPMAVTGVIGWLKIKAMLQWGYFIRKRGVRLVELDQPPIEVQAYS</sequence>
<dbReference type="Gramene" id="rna-gnl|WGS:JABURB|Cocit.L2241.1">
    <property type="protein sequence ID" value="cds-KAF7848160.1"/>
    <property type="gene ID" value="gene-BT93_L2241"/>
</dbReference>
<protein>
    <submittedName>
        <fullName evidence="1">Uncharacterized protein</fullName>
    </submittedName>
</protein>
<gene>
    <name evidence="1" type="ORF">BT93_L2241</name>
</gene>
<reference evidence="1" key="1">
    <citation type="submission" date="2020-05" db="EMBL/GenBank/DDBJ databases">
        <title>WGS assembly of Corymbia citriodora subspecies variegata.</title>
        <authorList>
            <person name="Barry K."/>
            <person name="Hundley H."/>
            <person name="Shu S."/>
            <person name="Jenkins J."/>
            <person name="Grimwood J."/>
            <person name="Baten A."/>
        </authorList>
    </citation>
    <scope>NUCLEOTIDE SEQUENCE</scope>
    <source>
        <strain evidence="1">CV2-018</strain>
    </source>
</reference>
<keyword evidence="2" id="KW-1185">Reference proteome</keyword>
<evidence type="ECO:0000313" key="2">
    <source>
        <dbReference type="Proteomes" id="UP000806378"/>
    </source>
</evidence>
<dbReference type="Proteomes" id="UP000806378">
    <property type="component" value="Unassembled WGS sequence"/>
</dbReference>
<dbReference type="AlphaFoldDB" id="A0A8T0CK70"/>
<evidence type="ECO:0000313" key="1">
    <source>
        <dbReference type="EMBL" id="KAF7848160.1"/>
    </source>
</evidence>
<name>A0A8T0CK70_CORYI</name>
<accession>A0A8T0CK70</accession>
<dbReference type="OrthoDB" id="1711081at2759"/>
<dbReference type="EMBL" id="MU090263">
    <property type="protein sequence ID" value="KAF7848160.1"/>
    <property type="molecule type" value="Genomic_DNA"/>
</dbReference>
<comment type="caution">
    <text evidence="1">The sequence shown here is derived from an EMBL/GenBank/DDBJ whole genome shotgun (WGS) entry which is preliminary data.</text>
</comment>
<organism evidence="1 2">
    <name type="scientific">Corymbia citriodora subsp. variegata</name>
    <dbReference type="NCBI Taxonomy" id="360336"/>
    <lineage>
        <taxon>Eukaryota</taxon>
        <taxon>Viridiplantae</taxon>
        <taxon>Streptophyta</taxon>
        <taxon>Embryophyta</taxon>
        <taxon>Tracheophyta</taxon>
        <taxon>Spermatophyta</taxon>
        <taxon>Magnoliopsida</taxon>
        <taxon>eudicotyledons</taxon>
        <taxon>Gunneridae</taxon>
        <taxon>Pentapetalae</taxon>
        <taxon>rosids</taxon>
        <taxon>malvids</taxon>
        <taxon>Myrtales</taxon>
        <taxon>Myrtaceae</taxon>
        <taxon>Myrtoideae</taxon>
        <taxon>Eucalypteae</taxon>
        <taxon>Corymbia</taxon>
    </lineage>
</organism>
<proteinExistence type="predicted"/>